<sequence length="263" mass="28321">MSSTSSSPTRSRWLGPRELAREANTSIKALRVYEKAGLLTPDRRAGGWRLYGPEHVARLHQVLALKALGLSLKQIAVVLNRDDMAIGRIMELQALHLATNIRAARDQLKRVQQARDQLVNEGRITDALLLELARDLAPAPALGLTDVRTAIQAATLDGEEQAAVEAVIDGCRADPATEASIRDLLAEAVIAAAEGGPGSRRAQALAERWLSLADALDLPAANTGQADALRRVAVRMMADPTLKDALTFLRDAVERRGAPSQKV</sequence>
<dbReference type="RefSeq" id="WP_207821725.1">
    <property type="nucleotide sequence ID" value="NZ_CP062006.1"/>
</dbReference>
<dbReference type="PANTHER" id="PTHR30204:SF96">
    <property type="entry name" value="CHROMOSOME-ANCHORING PROTEIN RACA"/>
    <property type="match status" value="1"/>
</dbReference>
<protein>
    <submittedName>
        <fullName evidence="3">MerR family transcriptional regulator</fullName>
    </submittedName>
</protein>
<dbReference type="PANTHER" id="PTHR30204">
    <property type="entry name" value="REDOX-CYCLING DRUG-SENSING TRANSCRIPTIONAL ACTIVATOR SOXR"/>
    <property type="match status" value="1"/>
</dbReference>
<dbReference type="EMBL" id="CP062006">
    <property type="protein sequence ID" value="QTC86399.1"/>
    <property type="molecule type" value="Genomic_DNA"/>
</dbReference>
<dbReference type="SUPFAM" id="SSF46955">
    <property type="entry name" value="Putative DNA-binding domain"/>
    <property type="match status" value="1"/>
</dbReference>
<gene>
    <name evidence="3" type="ORF">IFE19_09460</name>
</gene>
<keyword evidence="1" id="KW-0238">DNA-binding</keyword>
<name>A0ABX7SGH7_9CAUL</name>
<keyword evidence="4" id="KW-1185">Reference proteome</keyword>
<organism evidence="3 4">
    <name type="scientific">Brevundimonas pondensis</name>
    <dbReference type="NCBI Taxonomy" id="2774189"/>
    <lineage>
        <taxon>Bacteria</taxon>
        <taxon>Pseudomonadati</taxon>
        <taxon>Pseudomonadota</taxon>
        <taxon>Alphaproteobacteria</taxon>
        <taxon>Caulobacterales</taxon>
        <taxon>Caulobacteraceae</taxon>
        <taxon>Brevundimonas</taxon>
    </lineage>
</organism>
<dbReference type="Proteomes" id="UP000663942">
    <property type="component" value="Chromosome"/>
</dbReference>
<accession>A0ABX7SGH7</accession>
<dbReference type="InterPro" id="IPR000551">
    <property type="entry name" value="MerR-type_HTH_dom"/>
</dbReference>
<evidence type="ECO:0000313" key="3">
    <source>
        <dbReference type="EMBL" id="QTC86399.1"/>
    </source>
</evidence>
<dbReference type="InterPro" id="IPR009061">
    <property type="entry name" value="DNA-bd_dom_put_sf"/>
</dbReference>
<dbReference type="PROSITE" id="PS50937">
    <property type="entry name" value="HTH_MERR_2"/>
    <property type="match status" value="1"/>
</dbReference>
<dbReference type="SMART" id="SM00422">
    <property type="entry name" value="HTH_MERR"/>
    <property type="match status" value="1"/>
</dbReference>
<evidence type="ECO:0000259" key="2">
    <source>
        <dbReference type="PROSITE" id="PS50937"/>
    </source>
</evidence>
<evidence type="ECO:0000313" key="4">
    <source>
        <dbReference type="Proteomes" id="UP000663942"/>
    </source>
</evidence>
<dbReference type="InterPro" id="IPR047057">
    <property type="entry name" value="MerR_fam"/>
</dbReference>
<evidence type="ECO:0000256" key="1">
    <source>
        <dbReference type="ARBA" id="ARBA00023125"/>
    </source>
</evidence>
<reference evidence="3 4" key="1">
    <citation type="submission" date="2020-09" db="EMBL/GenBank/DDBJ databases">
        <title>Brevundimonas sp. LVF1 isolated from an oligotrophic pond in Goettingen, Germany.</title>
        <authorList>
            <person name="Friedrich I."/>
            <person name="Klassen A."/>
            <person name="Neubauer H."/>
            <person name="Schneider D."/>
            <person name="Hertel R."/>
            <person name="Daniel R."/>
        </authorList>
    </citation>
    <scope>NUCLEOTIDE SEQUENCE [LARGE SCALE GENOMIC DNA]</scope>
    <source>
        <strain evidence="3 4">LVF1</strain>
    </source>
</reference>
<dbReference type="Gene3D" id="1.10.1660.10">
    <property type="match status" value="1"/>
</dbReference>
<feature type="domain" description="HTH merR-type" evidence="2">
    <location>
        <begin position="17"/>
        <end position="81"/>
    </location>
</feature>
<proteinExistence type="predicted"/>
<dbReference type="Pfam" id="PF13411">
    <property type="entry name" value="MerR_1"/>
    <property type="match status" value="1"/>
</dbReference>
<dbReference type="CDD" id="cd00592">
    <property type="entry name" value="HTH_MerR-like"/>
    <property type="match status" value="1"/>
</dbReference>